<dbReference type="NCBIfam" id="TIGR01552">
    <property type="entry name" value="phd_fam"/>
    <property type="match status" value="1"/>
</dbReference>
<dbReference type="Gene3D" id="3.40.1620.10">
    <property type="entry name" value="YefM-like domain"/>
    <property type="match status" value="1"/>
</dbReference>
<dbReference type="InterPro" id="IPR036165">
    <property type="entry name" value="YefM-like_sf"/>
</dbReference>
<dbReference type="EMBL" id="MFBT01000018">
    <property type="protein sequence ID" value="OGD99367.1"/>
    <property type="molecule type" value="Genomic_DNA"/>
</dbReference>
<name>A0A1F5H5L9_9BACT</name>
<comment type="similarity">
    <text evidence="1 2">Belongs to the phD/YefM antitoxin family.</text>
</comment>
<dbReference type="Proteomes" id="UP000177039">
    <property type="component" value="Unassembled WGS sequence"/>
</dbReference>
<comment type="function">
    <text evidence="2">Antitoxin component of a type II toxin-antitoxin (TA) system.</text>
</comment>
<evidence type="ECO:0000313" key="3">
    <source>
        <dbReference type="EMBL" id="OGD99367.1"/>
    </source>
</evidence>
<gene>
    <name evidence="3" type="ORF">A3B54_04505</name>
</gene>
<evidence type="ECO:0000256" key="2">
    <source>
        <dbReference type="RuleBase" id="RU362080"/>
    </source>
</evidence>
<dbReference type="AlphaFoldDB" id="A0A1F5H5L9"/>
<dbReference type="InterPro" id="IPR006442">
    <property type="entry name" value="Antitoxin_Phd/YefM"/>
</dbReference>
<dbReference type="SUPFAM" id="SSF143120">
    <property type="entry name" value="YefM-like"/>
    <property type="match status" value="1"/>
</dbReference>
<organism evidence="3 4">
    <name type="scientific">Candidatus Curtissbacteria bacterium RIFCSPLOWO2_01_FULL_42_50</name>
    <dbReference type="NCBI Taxonomy" id="1797730"/>
    <lineage>
        <taxon>Bacteria</taxon>
        <taxon>Candidatus Curtissiibacteriota</taxon>
    </lineage>
</organism>
<accession>A0A1F5H5L9</accession>
<evidence type="ECO:0000313" key="4">
    <source>
        <dbReference type="Proteomes" id="UP000177039"/>
    </source>
</evidence>
<dbReference type="Pfam" id="PF02604">
    <property type="entry name" value="PhdYeFM_antitox"/>
    <property type="match status" value="1"/>
</dbReference>
<evidence type="ECO:0000256" key="1">
    <source>
        <dbReference type="ARBA" id="ARBA00009981"/>
    </source>
</evidence>
<reference evidence="3 4" key="1">
    <citation type="journal article" date="2016" name="Nat. Commun.">
        <title>Thousands of microbial genomes shed light on interconnected biogeochemical processes in an aquifer system.</title>
        <authorList>
            <person name="Anantharaman K."/>
            <person name="Brown C.T."/>
            <person name="Hug L.A."/>
            <person name="Sharon I."/>
            <person name="Castelle C.J."/>
            <person name="Probst A.J."/>
            <person name="Thomas B.C."/>
            <person name="Singh A."/>
            <person name="Wilkins M.J."/>
            <person name="Karaoz U."/>
            <person name="Brodie E.L."/>
            <person name="Williams K.H."/>
            <person name="Hubbard S.S."/>
            <person name="Banfield J.F."/>
        </authorList>
    </citation>
    <scope>NUCLEOTIDE SEQUENCE [LARGE SCALE GENOMIC DNA]</scope>
</reference>
<proteinExistence type="inferred from homology"/>
<comment type="caution">
    <text evidence="3">The sequence shown here is derived from an EMBL/GenBank/DDBJ whole genome shotgun (WGS) entry which is preliminary data.</text>
</comment>
<protein>
    <recommendedName>
        <fullName evidence="2">Antitoxin</fullName>
    </recommendedName>
</protein>
<sequence length="97" mass="11247">MIQIVNISDARNNFAKLVRKIKETKKPVVIVQDSIPSAVIYPYEEALKNDEQKEQLFQLKFKEVFAEGEKAFKKYLKKKAVKTPRTEQDAYSVIKNA</sequence>